<dbReference type="NCBIfam" id="TIGR03083">
    <property type="entry name" value="maleylpyruvate isomerase family mycothiol-dependent enzyme"/>
    <property type="match status" value="1"/>
</dbReference>
<dbReference type="NCBIfam" id="TIGR03085">
    <property type="entry name" value="TIGR03085 family metal-binding protein"/>
    <property type="match status" value="1"/>
</dbReference>
<sequence>MTDYSRVERLALCELFDQVGPAAPTLCDGWDAYDLAVHLYVREADPMAGPGLVISALADTTQRRMKRAKDRYGFAEVVDKVRNGPPRASLFAVPKLGAQINTAEYFIHHEDVRRAQPSYEVRTLPADQQEGLWKGIKLAGKSMARKSPTGLVLARPDGASVVAKQPTALGSVTVTGEPAELTLFTSGRQAAADVQLDGEAEAVERLRNASFGL</sequence>
<proteinExistence type="predicted"/>
<reference evidence="1 2" key="1">
    <citation type="submission" date="2019-06" db="EMBL/GenBank/DDBJ databases">
        <title>Sequencing the genomes of 1000 actinobacteria strains.</title>
        <authorList>
            <person name="Klenk H.-P."/>
        </authorList>
    </citation>
    <scope>NUCLEOTIDE SEQUENCE [LARGE SCALE GENOMIC DNA]</scope>
    <source>
        <strain evidence="1 2">DSM 17305</strain>
    </source>
</reference>
<dbReference type="EMBL" id="VFMM01000004">
    <property type="protein sequence ID" value="TQI99834.1"/>
    <property type="molecule type" value="Genomic_DNA"/>
</dbReference>
<accession>A0A542D9X4</accession>
<dbReference type="RefSeq" id="WP_141862127.1">
    <property type="nucleotide sequence ID" value="NZ_BAAAKA010000049.1"/>
</dbReference>
<comment type="caution">
    <text evidence="1">The sequence shown here is derived from an EMBL/GenBank/DDBJ whole genome shotgun (WGS) entry which is preliminary data.</text>
</comment>
<dbReference type="InterPro" id="IPR017517">
    <property type="entry name" value="Maleyloyr_isom"/>
</dbReference>
<name>A0A542D9X4_9ACTN</name>
<evidence type="ECO:0000313" key="1">
    <source>
        <dbReference type="EMBL" id="TQI99834.1"/>
    </source>
</evidence>
<protein>
    <submittedName>
        <fullName evidence="1">Uncharacterized protein (TIGR03085 family)</fullName>
    </submittedName>
</protein>
<dbReference type="OrthoDB" id="3268903at2"/>
<dbReference type="AlphaFoldDB" id="A0A542D9X4"/>
<dbReference type="InterPro" id="IPR017519">
    <property type="entry name" value="CHP03085"/>
</dbReference>
<keyword evidence="2" id="KW-1185">Reference proteome</keyword>
<gene>
    <name evidence="1" type="ORF">FB475_6822</name>
</gene>
<evidence type="ECO:0000313" key="2">
    <source>
        <dbReference type="Proteomes" id="UP000316298"/>
    </source>
</evidence>
<organism evidence="1 2">
    <name type="scientific">Kribbella jejuensis</name>
    <dbReference type="NCBI Taxonomy" id="236068"/>
    <lineage>
        <taxon>Bacteria</taxon>
        <taxon>Bacillati</taxon>
        <taxon>Actinomycetota</taxon>
        <taxon>Actinomycetes</taxon>
        <taxon>Propionibacteriales</taxon>
        <taxon>Kribbellaceae</taxon>
        <taxon>Kribbella</taxon>
    </lineage>
</organism>
<dbReference type="Proteomes" id="UP000316298">
    <property type="component" value="Unassembled WGS sequence"/>
</dbReference>